<name>A0AAE8SZ32_9PEZI</name>
<evidence type="ECO:0000313" key="3">
    <source>
        <dbReference type="EMBL" id="SPO06373.1"/>
    </source>
</evidence>
<proteinExistence type="predicted"/>
<dbReference type="PANTHER" id="PTHR14187:SF5">
    <property type="entry name" value="HEAT SHOCK 70 KDA PROTEIN 12A"/>
    <property type="match status" value="1"/>
</dbReference>
<gene>
    <name evidence="3" type="ORF">DNG_09062</name>
</gene>
<dbReference type="InterPro" id="IPR043129">
    <property type="entry name" value="ATPase_NBD"/>
</dbReference>
<dbReference type="AlphaFoldDB" id="A0AAE8SZ32"/>
<evidence type="ECO:0000256" key="1">
    <source>
        <dbReference type="ARBA" id="ARBA00022741"/>
    </source>
</evidence>
<dbReference type="PANTHER" id="PTHR14187">
    <property type="entry name" value="ALPHA KINASE/ELONGATION FACTOR 2 KINASE"/>
    <property type="match status" value="1"/>
</dbReference>
<evidence type="ECO:0000313" key="4">
    <source>
        <dbReference type="Proteomes" id="UP001187682"/>
    </source>
</evidence>
<dbReference type="GO" id="GO:0140662">
    <property type="term" value="F:ATP-dependent protein folding chaperone"/>
    <property type="evidence" value="ECO:0007669"/>
    <property type="project" value="InterPro"/>
</dbReference>
<comment type="caution">
    <text evidence="3">The sequence shown here is derived from an EMBL/GenBank/DDBJ whole genome shotgun (WGS) entry which is preliminary data.</text>
</comment>
<dbReference type="SUPFAM" id="SSF53067">
    <property type="entry name" value="Actin-like ATPase domain"/>
    <property type="match status" value="2"/>
</dbReference>
<evidence type="ECO:0000256" key="2">
    <source>
        <dbReference type="ARBA" id="ARBA00022840"/>
    </source>
</evidence>
<dbReference type="GO" id="GO:0005524">
    <property type="term" value="F:ATP binding"/>
    <property type="evidence" value="ECO:0007669"/>
    <property type="project" value="UniProtKB-KW"/>
</dbReference>
<dbReference type="Gene3D" id="3.30.420.40">
    <property type="match status" value="1"/>
</dbReference>
<dbReference type="Proteomes" id="UP001187682">
    <property type="component" value="Unassembled WGS sequence"/>
</dbReference>
<dbReference type="InterPro" id="IPR013126">
    <property type="entry name" value="Hsp_70_fam"/>
</dbReference>
<accession>A0AAE8SZ32</accession>
<protein>
    <recommendedName>
        <fullName evidence="5">HSP70 domain-containing protein</fullName>
    </recommendedName>
</protein>
<reference evidence="3" key="1">
    <citation type="submission" date="2018-03" db="EMBL/GenBank/DDBJ databases">
        <authorList>
            <person name="Guldener U."/>
        </authorList>
    </citation>
    <scope>NUCLEOTIDE SEQUENCE</scope>
</reference>
<evidence type="ECO:0008006" key="5">
    <source>
        <dbReference type="Google" id="ProtNLM"/>
    </source>
</evidence>
<sequence length="382" mass="41971">MKVPGSTILQEEDDRDSLIVALDFGTTFSGIAYSFSTDTEKIYTITEWPGAEARIVPKTPTAIWYAPHTYESFDWGYDVDMSIADKITALKLLFDPGQRRPYPLPDNFAETEIAKLPKPVVDVAADYMEAIFKHAMEEIEVDSVDPSFVDCFQKKFILTVPAVWSDKAKSMTLAAARKAGISPVEMITEPEAAALYTLHSMKSKGLQPGDAVVICDAGGGTVDLVSYEILSLDPFKLKALTAPSGGVCGSLMVNGLFEEEVRKTVGDTAYSELRTTYAYCSGLTDFDTVIKPAFRGWGDRDNEAMVRIFDPVVKEIESLVAEQITALRLERLEMDEKPEKGVAAIFLVGGFGSSVYLKSILEKSNPGVRVIQPREAWSAIVK</sequence>
<organism evidence="3 4">
    <name type="scientific">Cephalotrichum gorgonifer</name>
    <dbReference type="NCBI Taxonomy" id="2041049"/>
    <lineage>
        <taxon>Eukaryota</taxon>
        <taxon>Fungi</taxon>
        <taxon>Dikarya</taxon>
        <taxon>Ascomycota</taxon>
        <taxon>Pezizomycotina</taxon>
        <taxon>Sordariomycetes</taxon>
        <taxon>Hypocreomycetidae</taxon>
        <taxon>Microascales</taxon>
        <taxon>Microascaceae</taxon>
        <taxon>Cephalotrichum</taxon>
    </lineage>
</organism>
<keyword evidence="4" id="KW-1185">Reference proteome</keyword>
<keyword evidence="1" id="KW-0547">Nucleotide-binding</keyword>
<dbReference type="EMBL" id="ONZQ02000015">
    <property type="protein sequence ID" value="SPO06373.1"/>
    <property type="molecule type" value="Genomic_DNA"/>
</dbReference>
<keyword evidence="2" id="KW-0067">ATP-binding</keyword>
<dbReference type="Pfam" id="PF00012">
    <property type="entry name" value="HSP70"/>
    <property type="match status" value="1"/>
</dbReference>